<dbReference type="AlphaFoldDB" id="A0AAV3ZWV0"/>
<feature type="chain" id="PRO_5043741439" description="SMB domain-containing protein" evidence="2">
    <location>
        <begin position="36"/>
        <end position="853"/>
    </location>
</feature>
<organism evidence="4 5">
    <name type="scientific">Plakobranchus ocellatus</name>
    <dbReference type="NCBI Taxonomy" id="259542"/>
    <lineage>
        <taxon>Eukaryota</taxon>
        <taxon>Metazoa</taxon>
        <taxon>Spiralia</taxon>
        <taxon>Lophotrochozoa</taxon>
        <taxon>Mollusca</taxon>
        <taxon>Gastropoda</taxon>
        <taxon>Heterobranchia</taxon>
        <taxon>Euthyneura</taxon>
        <taxon>Panpulmonata</taxon>
        <taxon>Sacoglossa</taxon>
        <taxon>Placobranchoidea</taxon>
        <taxon>Plakobranchidae</taxon>
        <taxon>Plakobranchus</taxon>
    </lineage>
</organism>
<evidence type="ECO:0000256" key="1">
    <source>
        <dbReference type="ARBA" id="ARBA00023157"/>
    </source>
</evidence>
<sequence length="853" mass="95669">MFVFMFQMANQRDQARSASVLTILILLELLPLSCKRFPTTNVLDIASNTTNDPGFTVETTPSLTNNSDSKKLGNQFYSRRNKTFESPTSRRFRELLETSTTSTKSAVDDSGPQGEIHFTKIKDLCKEGKDSDFITTGRPVQESINISFDNSGAINSDSEYETEYDITEISTSIREHSVNSRSSENEAEYDITETSTSIQEHSVNRKRFMNSTNSFPSEDTSLSALDVHGFTDSPLTFTCEGHCGERHSFPCACSPTCVIYGTCCDNIAEHCPHIWEEGRTRFDHILTAEFICDKDSLHKIISCPRPVKNDFDEKSVQWVQFLRTNLKGEKAGVDSENRLSSDITGTLNSLGVVGENSTRPAEPEKDSKTPILQRLRMALSNVPVTDSDTGLTFINKDIYACNNMPESTALPWSVSLEYQFKSPTSLEDFDHGQALNNFQPEFNQEIFKAHICLLHIIDTCERRAGFEQFYEEYADKCKESFEVVFAKAPPHSLYRNRFCAYCNQGRHDEFLPLQNNRVDFKQPDFRVVFSLSEMNTMVFRLGKSSNAMAGFVRLPWSQAECSVPENMPSASFSGPSNTGVSQLERQPECSATCHDPSFTVRSDGICKAEHEVLLAVADDGLPPLCTAALTGLAQFLSCGLKSEVENLRDADFGSHSVSVVFDSSTNRKLYVVKMNIALTQISSLIFSEAANDFFTNVHKVAVLIKAFKDYRLLHIVCKKHVEETRDTALKVITTLPLASWMSMIVRDTGFSRSMEQLRGPVLDNQTTTTVCLTVVSSSFNLHLDMLRCMDDPVYESDVPWVHEFRSSPCFFYLENNESAASNGCVCVRVGKGFFIEKILPLFLLTIVFIINTI</sequence>
<keyword evidence="1" id="KW-1015">Disulfide bond</keyword>
<reference evidence="4 5" key="1">
    <citation type="journal article" date="2021" name="Elife">
        <title>Chloroplast acquisition without the gene transfer in kleptoplastic sea slugs, Plakobranchus ocellatus.</title>
        <authorList>
            <person name="Maeda T."/>
            <person name="Takahashi S."/>
            <person name="Yoshida T."/>
            <person name="Shimamura S."/>
            <person name="Takaki Y."/>
            <person name="Nagai Y."/>
            <person name="Toyoda A."/>
            <person name="Suzuki Y."/>
            <person name="Arimoto A."/>
            <person name="Ishii H."/>
            <person name="Satoh N."/>
            <person name="Nishiyama T."/>
            <person name="Hasebe M."/>
            <person name="Maruyama T."/>
            <person name="Minagawa J."/>
            <person name="Obokata J."/>
            <person name="Shigenobu S."/>
        </authorList>
    </citation>
    <scope>NUCLEOTIDE SEQUENCE [LARGE SCALE GENOMIC DNA]</scope>
</reference>
<feature type="signal peptide" evidence="2">
    <location>
        <begin position="1"/>
        <end position="35"/>
    </location>
</feature>
<dbReference type="EMBL" id="BLXT01002992">
    <property type="protein sequence ID" value="GFN99332.1"/>
    <property type="molecule type" value="Genomic_DNA"/>
</dbReference>
<dbReference type="InterPro" id="IPR001212">
    <property type="entry name" value="Somatomedin_B_dom"/>
</dbReference>
<dbReference type="Proteomes" id="UP000735302">
    <property type="component" value="Unassembled WGS sequence"/>
</dbReference>
<evidence type="ECO:0000259" key="3">
    <source>
        <dbReference type="PROSITE" id="PS50958"/>
    </source>
</evidence>
<keyword evidence="2" id="KW-0732">Signal</keyword>
<keyword evidence="5" id="KW-1185">Reference proteome</keyword>
<protein>
    <recommendedName>
        <fullName evidence="3">SMB domain-containing protein</fullName>
    </recommendedName>
</protein>
<proteinExistence type="predicted"/>
<dbReference type="PROSITE" id="PS50958">
    <property type="entry name" value="SMB_2"/>
    <property type="match status" value="1"/>
</dbReference>
<name>A0AAV3ZWV0_9GAST</name>
<evidence type="ECO:0000313" key="5">
    <source>
        <dbReference type="Proteomes" id="UP000735302"/>
    </source>
</evidence>
<gene>
    <name evidence="4" type="ORF">PoB_002583800</name>
</gene>
<evidence type="ECO:0000313" key="4">
    <source>
        <dbReference type="EMBL" id="GFN99332.1"/>
    </source>
</evidence>
<evidence type="ECO:0000256" key="2">
    <source>
        <dbReference type="SAM" id="SignalP"/>
    </source>
</evidence>
<feature type="domain" description="SMB" evidence="3">
    <location>
        <begin position="235"/>
        <end position="278"/>
    </location>
</feature>
<comment type="caution">
    <text evidence="4">The sequence shown here is derived from an EMBL/GenBank/DDBJ whole genome shotgun (WGS) entry which is preliminary data.</text>
</comment>
<dbReference type="InterPro" id="IPR036024">
    <property type="entry name" value="Somatomedin_B-like_dom_sf"/>
</dbReference>
<accession>A0AAV3ZWV0</accession>
<dbReference type="SUPFAM" id="SSF90188">
    <property type="entry name" value="Somatomedin B domain"/>
    <property type="match status" value="1"/>
</dbReference>